<evidence type="ECO:0000256" key="2">
    <source>
        <dbReference type="ARBA" id="ARBA00005992"/>
    </source>
</evidence>
<feature type="compositionally biased region" description="Low complexity" evidence="10">
    <location>
        <begin position="30"/>
        <end position="43"/>
    </location>
</feature>
<keyword evidence="6 9" id="KW-0133">Cell shape</keyword>
<dbReference type="EMBL" id="JAMPLM010000006">
    <property type="protein sequence ID" value="MEP1058598.1"/>
    <property type="molecule type" value="Genomic_DNA"/>
</dbReference>
<keyword evidence="8 9" id="KW-0961">Cell wall biogenesis/degradation</keyword>
<evidence type="ECO:0000256" key="4">
    <source>
        <dbReference type="ARBA" id="ARBA00022679"/>
    </source>
</evidence>
<evidence type="ECO:0000256" key="9">
    <source>
        <dbReference type="PROSITE-ProRule" id="PRU01373"/>
    </source>
</evidence>
<protein>
    <submittedName>
        <fullName evidence="13">L,D-transpeptidase</fullName>
    </submittedName>
</protein>
<keyword evidence="11" id="KW-0732">Signal</keyword>
<dbReference type="SUPFAM" id="SSF141523">
    <property type="entry name" value="L,D-transpeptidase catalytic domain-like"/>
    <property type="match status" value="1"/>
</dbReference>
<keyword evidence="3" id="KW-0328">Glycosyltransferase</keyword>
<comment type="caution">
    <text evidence="13">The sequence shown here is derived from an EMBL/GenBank/DDBJ whole genome shotgun (WGS) entry which is preliminary data.</text>
</comment>
<evidence type="ECO:0000256" key="1">
    <source>
        <dbReference type="ARBA" id="ARBA00004752"/>
    </source>
</evidence>
<sequence length="216" mass="23759">MLQSSKKLAGVLLAAKLLVMPSLAMAATPATVEPPTTTETVTPQEDQPALPNQRDIPKTLAPYLDPGVHPDLRFEPDPALTKPDAEALRLEIRLSRRQVTLYRGSTVVKNYAIAVGRPGWETPTGSYEVKQMIKNPTWINPLRKGVVIPGGDPENPLGRYWIGFWTDGKNWIGFHGTPNPRSVGRAASHGCIRMYNKDVEDLFKQVTLGTVVTVVK</sequence>
<feature type="signal peptide" evidence="11">
    <location>
        <begin position="1"/>
        <end position="26"/>
    </location>
</feature>
<evidence type="ECO:0000256" key="5">
    <source>
        <dbReference type="ARBA" id="ARBA00022801"/>
    </source>
</evidence>
<feature type="active site" description="Nucleophile" evidence="9">
    <location>
        <position position="191"/>
    </location>
</feature>
<dbReference type="InterPro" id="IPR038063">
    <property type="entry name" value="Transpep_catalytic_dom"/>
</dbReference>
<evidence type="ECO:0000256" key="3">
    <source>
        <dbReference type="ARBA" id="ARBA00022676"/>
    </source>
</evidence>
<evidence type="ECO:0000256" key="8">
    <source>
        <dbReference type="ARBA" id="ARBA00023316"/>
    </source>
</evidence>
<feature type="chain" id="PRO_5045885464" evidence="11">
    <location>
        <begin position="27"/>
        <end position="216"/>
    </location>
</feature>
<dbReference type="Proteomes" id="UP001476950">
    <property type="component" value="Unassembled WGS sequence"/>
</dbReference>
<dbReference type="InterPro" id="IPR050979">
    <property type="entry name" value="LD-transpeptidase"/>
</dbReference>
<proteinExistence type="inferred from homology"/>
<accession>A0ABV0KH76</accession>
<evidence type="ECO:0000256" key="7">
    <source>
        <dbReference type="ARBA" id="ARBA00022984"/>
    </source>
</evidence>
<evidence type="ECO:0000256" key="11">
    <source>
        <dbReference type="SAM" id="SignalP"/>
    </source>
</evidence>
<name>A0ABV0KH76_9CYAN</name>
<dbReference type="PANTHER" id="PTHR30582">
    <property type="entry name" value="L,D-TRANSPEPTIDASE"/>
    <property type="match status" value="1"/>
</dbReference>
<keyword evidence="5" id="KW-0378">Hydrolase</keyword>
<keyword evidence="4" id="KW-0808">Transferase</keyword>
<keyword evidence="14" id="KW-1185">Reference proteome</keyword>
<keyword evidence="7 9" id="KW-0573">Peptidoglycan synthesis</keyword>
<dbReference type="PANTHER" id="PTHR30582:SF24">
    <property type="entry name" value="L,D-TRANSPEPTIDASE ERFK_SRFK-RELATED"/>
    <property type="match status" value="1"/>
</dbReference>
<dbReference type="CDD" id="cd16913">
    <property type="entry name" value="YkuD_like"/>
    <property type="match status" value="1"/>
</dbReference>
<evidence type="ECO:0000259" key="12">
    <source>
        <dbReference type="PROSITE" id="PS52029"/>
    </source>
</evidence>
<evidence type="ECO:0000256" key="10">
    <source>
        <dbReference type="SAM" id="MobiDB-lite"/>
    </source>
</evidence>
<dbReference type="RefSeq" id="WP_190447254.1">
    <property type="nucleotide sequence ID" value="NZ_JAMPLM010000006.1"/>
</dbReference>
<feature type="domain" description="L,D-TPase catalytic" evidence="12">
    <location>
        <begin position="88"/>
        <end position="215"/>
    </location>
</feature>
<evidence type="ECO:0000313" key="14">
    <source>
        <dbReference type="Proteomes" id="UP001476950"/>
    </source>
</evidence>
<evidence type="ECO:0000313" key="13">
    <source>
        <dbReference type="EMBL" id="MEP1058598.1"/>
    </source>
</evidence>
<evidence type="ECO:0000256" key="6">
    <source>
        <dbReference type="ARBA" id="ARBA00022960"/>
    </source>
</evidence>
<organism evidence="13 14">
    <name type="scientific">Stenomitos frigidus AS-A4</name>
    <dbReference type="NCBI Taxonomy" id="2933935"/>
    <lineage>
        <taxon>Bacteria</taxon>
        <taxon>Bacillati</taxon>
        <taxon>Cyanobacteriota</taxon>
        <taxon>Cyanophyceae</taxon>
        <taxon>Leptolyngbyales</taxon>
        <taxon>Leptolyngbyaceae</taxon>
        <taxon>Stenomitos</taxon>
    </lineage>
</organism>
<comment type="pathway">
    <text evidence="1 9">Cell wall biogenesis; peptidoglycan biosynthesis.</text>
</comment>
<dbReference type="Gene3D" id="2.40.440.10">
    <property type="entry name" value="L,D-transpeptidase catalytic domain-like"/>
    <property type="match status" value="1"/>
</dbReference>
<dbReference type="PROSITE" id="PS52029">
    <property type="entry name" value="LD_TPASE"/>
    <property type="match status" value="1"/>
</dbReference>
<dbReference type="Pfam" id="PF03734">
    <property type="entry name" value="YkuD"/>
    <property type="match status" value="1"/>
</dbReference>
<feature type="active site" description="Proton donor/acceptor" evidence="9">
    <location>
        <position position="175"/>
    </location>
</feature>
<comment type="similarity">
    <text evidence="2">Belongs to the YkuD family.</text>
</comment>
<reference evidence="13 14" key="1">
    <citation type="submission" date="2022-04" db="EMBL/GenBank/DDBJ databases">
        <title>Positive selection, recombination, and allopatry shape intraspecific diversity of widespread and dominant cyanobacteria.</title>
        <authorList>
            <person name="Wei J."/>
            <person name="Shu W."/>
            <person name="Hu C."/>
        </authorList>
    </citation>
    <scope>NUCLEOTIDE SEQUENCE [LARGE SCALE GENOMIC DNA]</scope>
    <source>
        <strain evidence="13 14">AS-A4</strain>
    </source>
</reference>
<dbReference type="InterPro" id="IPR005490">
    <property type="entry name" value="LD_TPept_cat_dom"/>
</dbReference>
<gene>
    <name evidence="13" type="ORF">NDI38_09120</name>
</gene>
<feature type="region of interest" description="Disordered" evidence="10">
    <location>
        <begin position="30"/>
        <end position="55"/>
    </location>
</feature>